<dbReference type="PROSITE" id="PS51898">
    <property type="entry name" value="TYR_RECOMBINASE"/>
    <property type="match status" value="1"/>
</dbReference>
<protein>
    <submittedName>
        <fullName evidence="5">Uncharacterized protein</fullName>
    </submittedName>
</protein>
<sequence length="449" mass="51156">MAEVQEKRKGITTSKGIENFSVPEGRKKARLAVSNGGYGGLALEARTDREAKSWLYRYRVVDKTVEQQLGSYPQMGLAKARKKHREAAELVRQGIDPRKHRKAEKARNQAAWTMSEAFDRWIEFYASSPSRSGKVPTERTVSKQRGRWRLYLEKPLGGAYVRDMSRRYLIEVLEQVATRAREEGRQCLTLLRQLLDYCEDREQIEDNPAAGLKPAKIKARPGKPRERYLKLPELKALWEAIDEKQIVLDGVASSVVLSASVANAIKLLLLTGARRAEVAAMRWVEVKKDTWTIPAERTKSGREHKVHLSALALVILAEQHRLSKSEFVFESSRDAAKPIHYDTITTAVARLQGRSRKDHEDSAPLYQLEHFTVHDLRRSVATMWTETFMADPLLVDAMLAHVPPRLVGTYNKGKRYQIQIDVWEKWGSTMAEITETSPEGNVVFMSHKN</sequence>
<dbReference type="InterPro" id="IPR038488">
    <property type="entry name" value="Integrase_DNA-bd_sf"/>
</dbReference>
<keyword evidence="4" id="KW-0233">DNA recombination</keyword>
<dbReference type="KEGG" id="kma:B9H00_13870"/>
<dbReference type="Gene3D" id="3.30.160.390">
    <property type="entry name" value="Integrase, DNA-binding domain"/>
    <property type="match status" value="1"/>
</dbReference>
<dbReference type="InterPro" id="IPR010998">
    <property type="entry name" value="Integrase_recombinase_N"/>
</dbReference>
<dbReference type="GO" id="GO:0006310">
    <property type="term" value="P:DNA recombination"/>
    <property type="evidence" value="ECO:0007669"/>
    <property type="project" value="UniProtKB-KW"/>
</dbReference>
<dbReference type="RefSeq" id="WP_086901150.1">
    <property type="nucleotide sequence ID" value="NZ_CP021358.1"/>
</dbReference>
<dbReference type="InterPro" id="IPR050808">
    <property type="entry name" value="Phage_Integrase"/>
</dbReference>
<keyword evidence="2" id="KW-0229">DNA integration</keyword>
<dbReference type="CDD" id="cd00801">
    <property type="entry name" value="INT_P4_C"/>
    <property type="match status" value="1"/>
</dbReference>
<dbReference type="AlphaFoldDB" id="A0A240USK8"/>
<organism evidence="5 6">
    <name type="scientific">Kushneria marisflavi</name>
    <dbReference type="NCBI Taxonomy" id="157779"/>
    <lineage>
        <taxon>Bacteria</taxon>
        <taxon>Pseudomonadati</taxon>
        <taxon>Pseudomonadota</taxon>
        <taxon>Gammaproteobacteria</taxon>
        <taxon>Oceanospirillales</taxon>
        <taxon>Halomonadaceae</taxon>
        <taxon>Kushneria</taxon>
    </lineage>
</organism>
<dbReference type="Gene3D" id="1.10.443.10">
    <property type="entry name" value="Intergrase catalytic core"/>
    <property type="match status" value="1"/>
</dbReference>
<dbReference type="GO" id="GO:0003677">
    <property type="term" value="F:DNA binding"/>
    <property type="evidence" value="ECO:0007669"/>
    <property type="project" value="UniProtKB-KW"/>
</dbReference>
<dbReference type="InterPro" id="IPR011010">
    <property type="entry name" value="DNA_brk_join_enz"/>
</dbReference>
<dbReference type="PANTHER" id="PTHR30629">
    <property type="entry name" value="PROPHAGE INTEGRASE"/>
    <property type="match status" value="1"/>
</dbReference>
<evidence type="ECO:0000313" key="5">
    <source>
        <dbReference type="EMBL" id="ART64009.1"/>
    </source>
</evidence>
<dbReference type="Pfam" id="PF00589">
    <property type="entry name" value="Phage_integrase"/>
    <property type="match status" value="1"/>
</dbReference>
<dbReference type="OrthoDB" id="9795573at2"/>
<evidence type="ECO:0000256" key="3">
    <source>
        <dbReference type="ARBA" id="ARBA00023125"/>
    </source>
</evidence>
<reference evidence="5 6" key="1">
    <citation type="submission" date="2017-05" db="EMBL/GenBank/DDBJ databases">
        <authorList>
            <person name="Song R."/>
            <person name="Chenine A.L."/>
            <person name="Ruprecht R.M."/>
        </authorList>
    </citation>
    <scope>NUCLEOTIDE SEQUENCE [LARGE SCALE GENOMIC DNA]</scope>
    <source>
        <strain evidence="5">SW32</strain>
    </source>
</reference>
<dbReference type="Gene3D" id="1.10.150.130">
    <property type="match status" value="1"/>
</dbReference>
<dbReference type="Proteomes" id="UP000194457">
    <property type="component" value="Chromosome"/>
</dbReference>
<evidence type="ECO:0000256" key="1">
    <source>
        <dbReference type="ARBA" id="ARBA00008857"/>
    </source>
</evidence>
<dbReference type="EMBL" id="CP021358">
    <property type="protein sequence ID" value="ART64009.1"/>
    <property type="molecule type" value="Genomic_DNA"/>
</dbReference>
<dbReference type="InterPro" id="IPR025166">
    <property type="entry name" value="Integrase_DNA_bind_dom"/>
</dbReference>
<accession>A0A240USK8</accession>
<dbReference type="InterPro" id="IPR013762">
    <property type="entry name" value="Integrase-like_cat_sf"/>
</dbReference>
<dbReference type="PANTHER" id="PTHR30629:SF2">
    <property type="entry name" value="PROPHAGE INTEGRASE INTS-RELATED"/>
    <property type="match status" value="1"/>
</dbReference>
<keyword evidence="6" id="KW-1185">Reference proteome</keyword>
<keyword evidence="3" id="KW-0238">DNA-binding</keyword>
<gene>
    <name evidence="5" type="ORF">B9H00_13870</name>
</gene>
<dbReference type="SUPFAM" id="SSF56349">
    <property type="entry name" value="DNA breaking-rejoining enzymes"/>
    <property type="match status" value="1"/>
</dbReference>
<dbReference type="GO" id="GO:0015074">
    <property type="term" value="P:DNA integration"/>
    <property type="evidence" value="ECO:0007669"/>
    <property type="project" value="UniProtKB-KW"/>
</dbReference>
<dbReference type="InterPro" id="IPR002104">
    <property type="entry name" value="Integrase_catalytic"/>
</dbReference>
<dbReference type="Pfam" id="PF13356">
    <property type="entry name" value="Arm-DNA-bind_3"/>
    <property type="match status" value="1"/>
</dbReference>
<name>A0A240USK8_9GAMM</name>
<proteinExistence type="inferred from homology"/>
<evidence type="ECO:0000256" key="2">
    <source>
        <dbReference type="ARBA" id="ARBA00022908"/>
    </source>
</evidence>
<comment type="similarity">
    <text evidence="1">Belongs to the 'phage' integrase family.</text>
</comment>
<evidence type="ECO:0000313" key="6">
    <source>
        <dbReference type="Proteomes" id="UP000194457"/>
    </source>
</evidence>
<evidence type="ECO:0000256" key="4">
    <source>
        <dbReference type="ARBA" id="ARBA00023172"/>
    </source>
</evidence>